<dbReference type="Gene3D" id="4.10.410.20">
    <property type="match status" value="1"/>
</dbReference>
<feature type="transmembrane region" description="Helical" evidence="4">
    <location>
        <begin position="1410"/>
        <end position="1432"/>
    </location>
</feature>
<dbReference type="SUPFAM" id="SSF49899">
    <property type="entry name" value="Concanavalin A-like lectins/glucanases"/>
    <property type="match status" value="1"/>
</dbReference>
<dbReference type="SMART" id="SM00032">
    <property type="entry name" value="CCP"/>
    <property type="match status" value="1"/>
</dbReference>
<dbReference type="Proteomes" id="UP000076502">
    <property type="component" value="Unassembled WGS sequence"/>
</dbReference>
<keyword evidence="4" id="KW-0812">Transmembrane</keyword>
<comment type="caution">
    <text evidence="2">Lacks conserved residue(s) required for the propagation of feature annotation.</text>
</comment>
<dbReference type="EMBL" id="KQ434839">
    <property type="protein sequence ID" value="KZC08006.1"/>
    <property type="molecule type" value="Genomic_DNA"/>
</dbReference>
<evidence type="ECO:0000256" key="1">
    <source>
        <dbReference type="ARBA" id="ARBA00023157"/>
    </source>
</evidence>
<evidence type="ECO:0000256" key="3">
    <source>
        <dbReference type="SAM" id="MobiDB-lite"/>
    </source>
</evidence>
<dbReference type="SMART" id="SM00137">
    <property type="entry name" value="MAM"/>
    <property type="match status" value="1"/>
</dbReference>
<dbReference type="CDD" id="cd00033">
    <property type="entry name" value="CCP"/>
    <property type="match status" value="1"/>
</dbReference>
<dbReference type="InterPro" id="IPR013320">
    <property type="entry name" value="ConA-like_dom_sf"/>
</dbReference>
<evidence type="ECO:0000256" key="2">
    <source>
        <dbReference type="PROSITE-ProRule" id="PRU00302"/>
    </source>
</evidence>
<evidence type="ECO:0000259" key="7">
    <source>
        <dbReference type="PROSITE" id="PS50958"/>
    </source>
</evidence>
<feature type="region of interest" description="Disordered" evidence="3">
    <location>
        <begin position="1323"/>
        <end position="1394"/>
    </location>
</feature>
<dbReference type="InterPro" id="IPR036024">
    <property type="entry name" value="Somatomedin_B-like_dom_sf"/>
</dbReference>
<dbReference type="InterPro" id="IPR001212">
    <property type="entry name" value="Somatomedin_B_dom"/>
</dbReference>
<dbReference type="PROSITE" id="PS50060">
    <property type="entry name" value="MAM_2"/>
    <property type="match status" value="1"/>
</dbReference>
<feature type="compositionally biased region" description="Polar residues" evidence="3">
    <location>
        <begin position="1323"/>
        <end position="1345"/>
    </location>
</feature>
<feature type="domain" description="SMB" evidence="7">
    <location>
        <begin position="1208"/>
        <end position="1265"/>
    </location>
</feature>
<feature type="domain" description="Sushi" evidence="6">
    <location>
        <begin position="956"/>
        <end position="1010"/>
    </location>
</feature>
<dbReference type="SUPFAM" id="SSF57535">
    <property type="entry name" value="Complement control module/SCR domain"/>
    <property type="match status" value="1"/>
</dbReference>
<dbReference type="InterPro" id="IPR051560">
    <property type="entry name" value="MAM_domain-containing"/>
</dbReference>
<dbReference type="CDD" id="cd06263">
    <property type="entry name" value="MAM"/>
    <property type="match status" value="1"/>
</dbReference>
<feature type="domain" description="MAM" evidence="5">
    <location>
        <begin position="1017"/>
        <end position="1185"/>
    </location>
</feature>
<keyword evidence="4" id="KW-1133">Transmembrane helix</keyword>
<dbReference type="PANTHER" id="PTHR23282">
    <property type="entry name" value="APICAL ENDOSOMAL GLYCOPROTEIN PRECURSOR"/>
    <property type="match status" value="1"/>
</dbReference>
<dbReference type="Gene3D" id="2.10.70.10">
    <property type="entry name" value="Complement Module, domain 1"/>
    <property type="match status" value="1"/>
</dbReference>
<dbReference type="InterPro" id="IPR000436">
    <property type="entry name" value="Sushi_SCR_CCP_dom"/>
</dbReference>
<keyword evidence="4" id="KW-0472">Membrane</keyword>
<reference evidence="8 9" key="1">
    <citation type="submission" date="2015-07" db="EMBL/GenBank/DDBJ databases">
        <title>The genome of Dufourea novaeangliae.</title>
        <authorList>
            <person name="Pan H."/>
            <person name="Kapheim K."/>
        </authorList>
    </citation>
    <scope>NUCLEOTIDE SEQUENCE [LARGE SCALE GENOMIC DNA]</scope>
    <source>
        <strain evidence="8">0120121106</strain>
        <tissue evidence="8">Whole body</tissue>
    </source>
</reference>
<protein>
    <submittedName>
        <fullName evidence="8">MAM domain-containing glycosylphosphatidylinositol anchor protein 1</fullName>
    </submittedName>
</protein>
<organism evidence="8 9">
    <name type="scientific">Dufourea novaeangliae</name>
    <name type="common">Sweat bee</name>
    <dbReference type="NCBI Taxonomy" id="178035"/>
    <lineage>
        <taxon>Eukaryota</taxon>
        <taxon>Metazoa</taxon>
        <taxon>Ecdysozoa</taxon>
        <taxon>Arthropoda</taxon>
        <taxon>Hexapoda</taxon>
        <taxon>Insecta</taxon>
        <taxon>Pterygota</taxon>
        <taxon>Neoptera</taxon>
        <taxon>Endopterygota</taxon>
        <taxon>Hymenoptera</taxon>
        <taxon>Apocrita</taxon>
        <taxon>Aculeata</taxon>
        <taxon>Apoidea</taxon>
        <taxon>Anthophila</taxon>
        <taxon>Halictidae</taxon>
        <taxon>Rophitinae</taxon>
        <taxon>Dufourea</taxon>
    </lineage>
</organism>
<feature type="compositionally biased region" description="Polar residues" evidence="3">
    <location>
        <begin position="1353"/>
        <end position="1371"/>
    </location>
</feature>
<dbReference type="SUPFAM" id="SSF90188">
    <property type="entry name" value="Somatomedin B domain"/>
    <property type="match status" value="1"/>
</dbReference>
<dbReference type="PROSITE" id="PS50958">
    <property type="entry name" value="SMB_2"/>
    <property type="match status" value="1"/>
</dbReference>
<dbReference type="Pfam" id="PF00084">
    <property type="entry name" value="Sushi"/>
    <property type="match status" value="1"/>
</dbReference>
<dbReference type="Pfam" id="PF01033">
    <property type="entry name" value="Somatomedin_B"/>
    <property type="match status" value="1"/>
</dbReference>
<keyword evidence="2" id="KW-0768">Sushi</keyword>
<dbReference type="STRING" id="178035.A0A154P7V3"/>
<keyword evidence="1" id="KW-1015">Disulfide bond</keyword>
<dbReference type="InterPro" id="IPR035976">
    <property type="entry name" value="Sushi/SCR/CCP_sf"/>
</dbReference>
<dbReference type="PANTHER" id="PTHR23282:SF101">
    <property type="entry name" value="MAM DOMAIN-CONTAINING PROTEIN"/>
    <property type="match status" value="1"/>
</dbReference>
<name>A0A154P7V3_DUFNO</name>
<dbReference type="InterPro" id="IPR000998">
    <property type="entry name" value="MAM_dom"/>
</dbReference>
<evidence type="ECO:0000313" key="9">
    <source>
        <dbReference type="Proteomes" id="UP000076502"/>
    </source>
</evidence>
<evidence type="ECO:0000259" key="6">
    <source>
        <dbReference type="PROSITE" id="PS50923"/>
    </source>
</evidence>
<evidence type="ECO:0000313" key="8">
    <source>
        <dbReference type="EMBL" id="KZC08006.1"/>
    </source>
</evidence>
<feature type="compositionally biased region" description="Basic and acidic residues" evidence="3">
    <location>
        <begin position="1375"/>
        <end position="1394"/>
    </location>
</feature>
<dbReference type="OrthoDB" id="7668655at2759"/>
<dbReference type="PROSITE" id="PS50923">
    <property type="entry name" value="SUSHI"/>
    <property type="match status" value="1"/>
</dbReference>
<dbReference type="GO" id="GO:0016020">
    <property type="term" value="C:membrane"/>
    <property type="evidence" value="ECO:0007669"/>
    <property type="project" value="InterPro"/>
</dbReference>
<dbReference type="Pfam" id="PF00629">
    <property type="entry name" value="MAM"/>
    <property type="match status" value="1"/>
</dbReference>
<dbReference type="Gene3D" id="2.60.120.200">
    <property type="match status" value="1"/>
</dbReference>
<sequence length="1475" mass="168791">MFKRIETNRENEYSVPAKRPKYDTKKVTVAGVPTNNKQTTNKKLGKSDDVWGDDFLEEDIEEMDFVATQACLQEEVALTQPYTEQNVSFMQRFNSLPSTSKCISNGNVTNKTAKPSIYMTQCNNQRREVERTMETSNIVSVDYKDFEDKLINKQVYNSTFKLQENVVFPESKYIQELEKLKFENKKLLNDFITKDGEAVFLRNQLQQTQLRAKTDKLEKTRFIEEQENRHRTEMNSICKEKEQLKTQLELQTFEVGNLMERCKLLETGNVKLKEPHTVNVNFSMNKSRFNSPMNRTSISTVKSVKVRETCIQATIRDRNSYFLKTWSPYYPFANIPKLIYDTPQQEKSIVDIQVIEKTGRRNLPILQEENTFRIFENPELVKPVTTMIDDKRLTVEFILPEIAALQRKTDSELESENSIWTMNKLVSTARELILNMIIVLRTIFQAMRNDDIRDMNDIYFSDLYSNSDLNGKCVCDSNAWHECERGVETRRVFGVISYVTLESTYLSKYIAGKTPLLTETDESYKIYSRQMVRYNMWPEKGQDFEMLKMILQFVILVGSTRRAHQFSGLMCAIMMIICNVHKKVEYCSLGMDYIYQIFIEIVFSRPLPYCYSLLSDMMMIFIKTVTYLKKLCVNSQSMAVNNWKGSLHFTPDACPLQIFLAQMENHRFDTIVAVDITNALLQFVQHILQTDVIPIRSETLVSCNCCMKLLRFTIKALSKCAEVNLSAIGDFDTEHFPLKQKDYCHFKSICLKHSTLPVRTNRKCIREIYQDQFSDVNTLAIVKRRQMKILKDGIRFLAHLAICDPDFVIRLSDIEDSFHLFMRNISNFDDFVLHENEQEAMNRIKQTFIFEKTSQSEIDGFNRSNTKQLDILSNFEKRSIQPASTSPKRKDIHNKFLTTIKSLELSRGEAAEWKGSSEGQREDHKVQLLRRVHSRGQQVFHLHSRPVGYTYADMHAECQPPPTSPHALMAPKYNGAIIQYFCEPGYALIGSAEIYCDGRQWNGTPPHCRDTTAETPIQCDFEKPDLCWWEQDPKHDFDWRRHNFETPSSHIGTGPTHDHTLGPENDGYYLYIEASGRLGNDTARIISPIYKASYTEAGCFSFWYHMYGAAMGILNIYFKLEMENTSRLMFTKEGNQGNKWLHGTFNLPRSEKNFQIIIEGIRGSSYVSDIAIDDVAILQGDKCQNTSKSENETVTTEGYDDQVEHVNAQQSCRGRCKNAVTFNVTTSPLPPLSDTCLCTIDCAEHSICCPDYAEYCVLAFTEEQTTEAVDATTAIRDAVSVLPAKKGNNVTDIATIRPADGKGISIYPKDEIDPITVRPWTTTSLSPITNSTGPKTEGPLNTTRRPITIVPTVKSTPQPKETPFLGTTSATRGHVPLDEQSDIHDPNARHGDSEKVHRGASTAKFSMPGIIGAVVGILTGVTITLMVAIIIVRRRKTYKRGTNGSALSEDSDVRFLTSDEILDFTLARPSENDDT</sequence>
<evidence type="ECO:0000256" key="4">
    <source>
        <dbReference type="SAM" id="Phobius"/>
    </source>
</evidence>
<dbReference type="PROSITE" id="PS00524">
    <property type="entry name" value="SMB_1"/>
    <property type="match status" value="1"/>
</dbReference>
<evidence type="ECO:0000259" key="5">
    <source>
        <dbReference type="PROSITE" id="PS50060"/>
    </source>
</evidence>
<keyword evidence="9" id="KW-1185">Reference proteome</keyword>
<proteinExistence type="predicted"/>
<accession>A0A154P7V3</accession>
<gene>
    <name evidence="8" type="ORF">WN55_09069</name>
</gene>